<dbReference type="SUPFAM" id="SSF52151">
    <property type="entry name" value="FabD/lysophospholipase-like"/>
    <property type="match status" value="1"/>
</dbReference>
<evidence type="ECO:0000256" key="1">
    <source>
        <dbReference type="SAM" id="MobiDB-lite"/>
    </source>
</evidence>
<dbReference type="InterPro" id="IPR014043">
    <property type="entry name" value="Acyl_transferase_dom"/>
</dbReference>
<dbReference type="EMBL" id="BMRP01000015">
    <property type="protein sequence ID" value="GGU73436.1"/>
    <property type="molecule type" value="Genomic_DNA"/>
</dbReference>
<proteinExistence type="predicted"/>
<dbReference type="PANTHER" id="PTHR42681">
    <property type="entry name" value="MALONYL-COA-ACYL CARRIER PROTEIN TRANSACYLASE, MITOCHONDRIAL"/>
    <property type="match status" value="1"/>
</dbReference>
<dbReference type="InterPro" id="IPR016036">
    <property type="entry name" value="Malonyl_transacylase_ACP-bd"/>
</dbReference>
<evidence type="ECO:0000313" key="4">
    <source>
        <dbReference type="Proteomes" id="UP000654471"/>
    </source>
</evidence>
<dbReference type="InterPro" id="IPR050858">
    <property type="entry name" value="Mal-CoA-ACP_Trans/PKS_FabD"/>
</dbReference>
<dbReference type="PANTHER" id="PTHR42681:SF6">
    <property type="entry name" value="BLL0263 PROTEIN"/>
    <property type="match status" value="1"/>
</dbReference>
<comment type="caution">
    <text evidence="3">The sequence shown here is derived from an EMBL/GenBank/DDBJ whole genome shotgun (WGS) entry which is preliminary data.</text>
</comment>
<protein>
    <recommendedName>
        <fullName evidence="2">Malonyl-CoA:ACP transacylase (MAT) domain-containing protein</fullName>
    </recommendedName>
</protein>
<feature type="domain" description="Malonyl-CoA:ACP transacylase (MAT)" evidence="2">
    <location>
        <begin position="20"/>
        <end position="339"/>
    </location>
</feature>
<accession>A0ABQ2V7Z2</accession>
<sequence length="353" mass="36261">MSDTSGRAVPPLARPLVVHLFPGQGDFAVSPLVRAARAHPVVRTAVAEVFEQVDEASGAYGIPALGPALLGAAPPSGRDLAEAAVGTPQAALFGASVAVHRALCAVGAAPDRLVAVSFGEIAALTAAGVFDIGDGTRIACRLARILTRCTGGMTLLAAGEAAAGRLIAGAGTAEVVVACVNDPGETVVSGPLDELVRIEKQAAAQDIEAARLRLPFLTHHPSLTLPAQAFRDAMGALRARPGHTPVHSAVHGGAYGKGDDVRHGLADCLIRPVRLPRVLSQAAAPPPALLLEAGTGHALTRNARRILTGRQYAAHSPLSDIDFPWQRPHVLHPATRQGRPPAPASEATYGASR</sequence>
<dbReference type="Pfam" id="PF00698">
    <property type="entry name" value="Acyl_transf_1"/>
    <property type="match status" value="1"/>
</dbReference>
<dbReference type="SMART" id="SM00827">
    <property type="entry name" value="PKS_AT"/>
    <property type="match status" value="1"/>
</dbReference>
<evidence type="ECO:0000259" key="2">
    <source>
        <dbReference type="SMART" id="SM00827"/>
    </source>
</evidence>
<feature type="region of interest" description="Disordered" evidence="1">
    <location>
        <begin position="331"/>
        <end position="353"/>
    </location>
</feature>
<dbReference type="Gene3D" id="3.40.366.10">
    <property type="entry name" value="Malonyl-Coenzyme A Acyl Carrier Protein, domain 2"/>
    <property type="match status" value="1"/>
</dbReference>
<name>A0ABQ2V7Z2_9ACTN</name>
<keyword evidence="4" id="KW-1185">Reference proteome</keyword>
<evidence type="ECO:0000313" key="3">
    <source>
        <dbReference type="EMBL" id="GGU73436.1"/>
    </source>
</evidence>
<dbReference type="InterPro" id="IPR016035">
    <property type="entry name" value="Acyl_Trfase/lysoPLipase"/>
</dbReference>
<dbReference type="SUPFAM" id="SSF55048">
    <property type="entry name" value="Probable ACP-binding domain of malonyl-CoA ACP transacylase"/>
    <property type="match status" value="1"/>
</dbReference>
<gene>
    <name evidence="3" type="ORF">GCM10010211_44210</name>
</gene>
<reference evidence="4" key="1">
    <citation type="journal article" date="2019" name="Int. J. Syst. Evol. Microbiol.">
        <title>The Global Catalogue of Microorganisms (GCM) 10K type strain sequencing project: providing services to taxonomists for standard genome sequencing and annotation.</title>
        <authorList>
            <consortium name="The Broad Institute Genomics Platform"/>
            <consortium name="The Broad Institute Genome Sequencing Center for Infectious Disease"/>
            <person name="Wu L."/>
            <person name="Ma J."/>
        </authorList>
    </citation>
    <scope>NUCLEOTIDE SEQUENCE [LARGE SCALE GENOMIC DNA]</scope>
    <source>
        <strain evidence="4">JCM 3399</strain>
    </source>
</reference>
<dbReference type="RefSeq" id="WP_229852475.1">
    <property type="nucleotide sequence ID" value="NZ_BMRP01000015.1"/>
</dbReference>
<dbReference type="Proteomes" id="UP000654471">
    <property type="component" value="Unassembled WGS sequence"/>
</dbReference>
<dbReference type="InterPro" id="IPR001227">
    <property type="entry name" value="Ac_transferase_dom_sf"/>
</dbReference>
<organism evidence="3 4">
    <name type="scientific">Streptomyces albospinus</name>
    <dbReference type="NCBI Taxonomy" id="285515"/>
    <lineage>
        <taxon>Bacteria</taxon>
        <taxon>Bacillati</taxon>
        <taxon>Actinomycetota</taxon>
        <taxon>Actinomycetes</taxon>
        <taxon>Kitasatosporales</taxon>
        <taxon>Streptomycetaceae</taxon>
        <taxon>Streptomyces</taxon>
    </lineage>
</organism>